<dbReference type="CDD" id="cd00093">
    <property type="entry name" value="HTH_XRE"/>
    <property type="match status" value="1"/>
</dbReference>
<accession>A0ABT3PIQ8</accession>
<reference evidence="2 3" key="1">
    <citation type="submission" date="2021-03" db="EMBL/GenBank/DDBJ databases">
        <title>Aliifodinibius sp. nov., a new bacterium isolated from saline soil.</title>
        <authorList>
            <person name="Galisteo C."/>
            <person name="De La Haba R."/>
            <person name="Sanchez-Porro C."/>
            <person name="Ventosa A."/>
        </authorList>
    </citation>
    <scope>NUCLEOTIDE SEQUENCE [LARGE SCALE GENOMIC DNA]</scope>
    <source>
        <strain evidence="2 3">1BSP15-2V2</strain>
    </source>
</reference>
<proteinExistence type="predicted"/>
<dbReference type="Proteomes" id="UP001207918">
    <property type="component" value="Unassembled WGS sequence"/>
</dbReference>
<dbReference type="RefSeq" id="WP_265764475.1">
    <property type="nucleotide sequence ID" value="NZ_JAGGJA010000002.1"/>
</dbReference>
<gene>
    <name evidence="2" type="ORF">J6I44_03020</name>
</gene>
<evidence type="ECO:0000313" key="3">
    <source>
        <dbReference type="Proteomes" id="UP001207918"/>
    </source>
</evidence>
<name>A0ABT3PIQ8_9BACT</name>
<dbReference type="PROSITE" id="PS50943">
    <property type="entry name" value="HTH_CROC1"/>
    <property type="match status" value="1"/>
</dbReference>
<dbReference type="Pfam" id="PF01381">
    <property type="entry name" value="HTH_3"/>
    <property type="match status" value="1"/>
</dbReference>
<feature type="domain" description="HTH cro/C1-type" evidence="1">
    <location>
        <begin position="14"/>
        <end position="68"/>
    </location>
</feature>
<dbReference type="InterPro" id="IPR001387">
    <property type="entry name" value="Cro/C1-type_HTH"/>
</dbReference>
<protein>
    <submittedName>
        <fullName evidence="2">Helix-turn-helix transcriptional regulator</fullName>
    </submittedName>
</protein>
<evidence type="ECO:0000259" key="1">
    <source>
        <dbReference type="PROSITE" id="PS50943"/>
    </source>
</evidence>
<dbReference type="InterPro" id="IPR010982">
    <property type="entry name" value="Lambda_DNA-bd_dom_sf"/>
</dbReference>
<sequence length="80" mass="9195">MEKQQVQNIFGEVIYEIRMDKNLKQSEVAEKGRMDVTYISDLERGKYMPSLFTVLKLAKGLEVIPTKLISALQEKMNASE</sequence>
<evidence type="ECO:0000313" key="2">
    <source>
        <dbReference type="EMBL" id="MCW9705807.1"/>
    </source>
</evidence>
<keyword evidence="3" id="KW-1185">Reference proteome</keyword>
<dbReference type="SUPFAM" id="SSF47413">
    <property type="entry name" value="lambda repressor-like DNA-binding domains"/>
    <property type="match status" value="1"/>
</dbReference>
<dbReference type="EMBL" id="JAGGJA010000002">
    <property type="protein sequence ID" value="MCW9705807.1"/>
    <property type="molecule type" value="Genomic_DNA"/>
</dbReference>
<comment type="caution">
    <text evidence="2">The sequence shown here is derived from an EMBL/GenBank/DDBJ whole genome shotgun (WGS) entry which is preliminary data.</text>
</comment>
<dbReference type="Gene3D" id="1.10.260.40">
    <property type="entry name" value="lambda repressor-like DNA-binding domains"/>
    <property type="match status" value="1"/>
</dbReference>
<dbReference type="SMART" id="SM00530">
    <property type="entry name" value="HTH_XRE"/>
    <property type="match status" value="1"/>
</dbReference>
<organism evidence="2 3">
    <name type="scientific">Fodinibius salsisoli</name>
    <dbReference type="NCBI Taxonomy" id="2820877"/>
    <lineage>
        <taxon>Bacteria</taxon>
        <taxon>Pseudomonadati</taxon>
        <taxon>Balneolota</taxon>
        <taxon>Balneolia</taxon>
        <taxon>Balneolales</taxon>
        <taxon>Balneolaceae</taxon>
        <taxon>Fodinibius</taxon>
    </lineage>
</organism>